<comment type="caution">
    <text evidence="4">The sequence shown here is derived from an EMBL/GenBank/DDBJ whole genome shotgun (WGS) entry which is preliminary data.</text>
</comment>
<dbReference type="RefSeq" id="XP_022394433.1">
    <property type="nucleotide sequence ID" value="XM_022527620.1"/>
</dbReference>
<dbReference type="GO" id="GO:0043386">
    <property type="term" value="P:mycotoxin biosynthetic process"/>
    <property type="evidence" value="ECO:0007669"/>
    <property type="project" value="InterPro"/>
</dbReference>
<dbReference type="AlphaFoldDB" id="A0A1F8AG34"/>
<gene>
    <name evidence="4" type="ORF">ABOM_000490</name>
</gene>
<dbReference type="InterPro" id="IPR021765">
    <property type="entry name" value="UstYa-like"/>
</dbReference>
<name>A0A1F8AG34_9EURO</name>
<evidence type="ECO:0000256" key="2">
    <source>
        <dbReference type="ARBA" id="ARBA00023002"/>
    </source>
</evidence>
<dbReference type="OrthoDB" id="3687641at2759"/>
<protein>
    <submittedName>
        <fullName evidence="4">Uncharacterized protein</fullName>
    </submittedName>
</protein>
<dbReference type="EMBL" id="LYCR01000002">
    <property type="protein sequence ID" value="OGM50716.1"/>
    <property type="molecule type" value="Genomic_DNA"/>
</dbReference>
<organism evidence="4 5">
    <name type="scientific">Aspergillus bombycis</name>
    <dbReference type="NCBI Taxonomy" id="109264"/>
    <lineage>
        <taxon>Eukaryota</taxon>
        <taxon>Fungi</taxon>
        <taxon>Dikarya</taxon>
        <taxon>Ascomycota</taxon>
        <taxon>Pezizomycotina</taxon>
        <taxon>Eurotiomycetes</taxon>
        <taxon>Eurotiomycetidae</taxon>
        <taxon>Eurotiales</taxon>
        <taxon>Aspergillaceae</taxon>
        <taxon>Aspergillus</taxon>
    </lineage>
</organism>
<dbReference type="PANTHER" id="PTHR33365">
    <property type="entry name" value="YALI0B05434P"/>
    <property type="match status" value="1"/>
</dbReference>
<dbReference type="PANTHER" id="PTHR33365:SF11">
    <property type="entry name" value="TAT PATHWAY SIGNAL SEQUENCE"/>
    <property type="match status" value="1"/>
</dbReference>
<evidence type="ECO:0000313" key="5">
    <source>
        <dbReference type="Proteomes" id="UP000179179"/>
    </source>
</evidence>
<dbReference type="STRING" id="109264.A0A1F8AG34"/>
<proteinExistence type="inferred from homology"/>
<dbReference type="GeneID" id="34443880"/>
<keyword evidence="5" id="KW-1185">Reference proteome</keyword>
<sequence length="144" mass="16035">MSRGRSAAGRGFITAKRTNSGSLAFEEHSSVSSDEDPSKEYYCIAAFHQMHCLAIIYNAVYSKNHSAHRHRDDHSDHTKHCIDYLRQSIMCASDATLEGSGVLGGDGNPVRAVDGWNSTHQCRDWDSLYDFASRHRMLDSDGIV</sequence>
<accession>A0A1F8AG34</accession>
<keyword evidence="2" id="KW-0560">Oxidoreductase</keyword>
<comment type="similarity">
    <text evidence="3">Belongs to the ustYa family.</text>
</comment>
<evidence type="ECO:0000256" key="1">
    <source>
        <dbReference type="ARBA" id="ARBA00004685"/>
    </source>
</evidence>
<dbReference type="GO" id="GO:0016491">
    <property type="term" value="F:oxidoreductase activity"/>
    <property type="evidence" value="ECO:0007669"/>
    <property type="project" value="UniProtKB-KW"/>
</dbReference>
<comment type="pathway">
    <text evidence="1">Mycotoxin biosynthesis.</text>
</comment>
<evidence type="ECO:0000256" key="3">
    <source>
        <dbReference type="ARBA" id="ARBA00035112"/>
    </source>
</evidence>
<dbReference type="Pfam" id="PF11807">
    <property type="entry name" value="UstYa"/>
    <property type="match status" value="1"/>
</dbReference>
<evidence type="ECO:0000313" key="4">
    <source>
        <dbReference type="EMBL" id="OGM50716.1"/>
    </source>
</evidence>
<dbReference type="Proteomes" id="UP000179179">
    <property type="component" value="Unassembled WGS sequence"/>
</dbReference>
<reference evidence="4 5" key="1">
    <citation type="journal article" date="2016" name="Genome Biol. Evol.">
        <title>Draft genome sequence of an aflatoxigenic Aspergillus species, A. bombycis.</title>
        <authorList>
            <person name="Moore G.G."/>
            <person name="Mack B.M."/>
            <person name="Beltz S.B."/>
            <person name="Gilbert M.K."/>
        </authorList>
    </citation>
    <scope>NUCLEOTIDE SEQUENCE [LARGE SCALE GENOMIC DNA]</scope>
    <source>
        <strain evidence="5">NRRL 26010</strain>
    </source>
</reference>